<sequence length="122" mass="13615">MNRSSSVETSLEVCQYIETCRQYVAEAKQSLATGHPGSREATVSTLRSLNSSLEALVRSRELLMRTPRQSSLKGNRFTPEESGTDSLTRARSSLTCEGFSMIPRTTLPCRSQQTQWSVEESH</sequence>
<evidence type="ECO:0000313" key="2">
    <source>
        <dbReference type="EMBL" id="SAK51437.1"/>
    </source>
</evidence>
<organism evidence="2 3">
    <name type="scientific">Caballeronia temeraria</name>
    <dbReference type="NCBI Taxonomy" id="1777137"/>
    <lineage>
        <taxon>Bacteria</taxon>
        <taxon>Pseudomonadati</taxon>
        <taxon>Pseudomonadota</taxon>
        <taxon>Betaproteobacteria</taxon>
        <taxon>Burkholderiales</taxon>
        <taxon>Burkholderiaceae</taxon>
        <taxon>Caballeronia</taxon>
    </lineage>
</organism>
<accession>A0A158A2V7</accession>
<name>A0A158A2V7_9BURK</name>
<dbReference type="AlphaFoldDB" id="A0A158A2V7"/>
<evidence type="ECO:0000256" key="1">
    <source>
        <dbReference type="SAM" id="MobiDB-lite"/>
    </source>
</evidence>
<proteinExistence type="predicted"/>
<keyword evidence="3" id="KW-1185">Reference proteome</keyword>
<protein>
    <submittedName>
        <fullName evidence="2">Uncharacterized protein</fullName>
    </submittedName>
</protein>
<feature type="region of interest" description="Disordered" evidence="1">
    <location>
        <begin position="67"/>
        <end position="90"/>
    </location>
</feature>
<evidence type="ECO:0000313" key="3">
    <source>
        <dbReference type="Proteomes" id="UP000054624"/>
    </source>
</evidence>
<gene>
    <name evidence="2" type="ORF">AWB76_01550</name>
</gene>
<dbReference type="Proteomes" id="UP000054624">
    <property type="component" value="Unassembled WGS sequence"/>
</dbReference>
<dbReference type="EMBL" id="FCOI02000004">
    <property type="protein sequence ID" value="SAK51437.1"/>
    <property type="molecule type" value="Genomic_DNA"/>
</dbReference>
<reference evidence="3" key="1">
    <citation type="submission" date="2016-01" db="EMBL/GenBank/DDBJ databases">
        <authorList>
            <person name="Peeters Charlotte."/>
        </authorList>
    </citation>
    <scope>NUCLEOTIDE SEQUENCE [LARGE SCALE GENOMIC DNA]</scope>
</reference>